<dbReference type="Proteomes" id="UP000319138">
    <property type="component" value="Unassembled WGS sequence"/>
</dbReference>
<dbReference type="Pfam" id="PF04965">
    <property type="entry name" value="GPW_gp25"/>
    <property type="match status" value="1"/>
</dbReference>
<sequence>MSYIGMNSKTGRTINDMDHINQSIKDILTTPIGSRIELRSYGSLLFLLLDNPNTETTKLRVISATVLALAQWEPRIKLDAVDVFPDKEKLTLQITGSRIDKPNQTFTSEIEVATWPH</sequence>
<dbReference type="AlphaFoldDB" id="A0A556RSJ0"/>
<dbReference type="Gene3D" id="3.10.450.40">
    <property type="match status" value="1"/>
</dbReference>
<accession>A0A556RSJ0</accession>
<gene>
    <name evidence="2" type="ORF">FPQ14_00955</name>
</gene>
<name>A0A556RSJ0_9GAMM</name>
<dbReference type="RefSeq" id="WP_144187648.1">
    <property type="nucleotide sequence ID" value="NZ_VMHL01000001.1"/>
</dbReference>
<protein>
    <recommendedName>
        <fullName evidence="1">IraD/Gp25-like domain-containing protein</fullName>
    </recommendedName>
</protein>
<dbReference type="EMBL" id="VMHL01000001">
    <property type="protein sequence ID" value="TSJ91866.1"/>
    <property type="molecule type" value="Genomic_DNA"/>
</dbReference>
<evidence type="ECO:0000313" key="3">
    <source>
        <dbReference type="Proteomes" id="UP000319138"/>
    </source>
</evidence>
<evidence type="ECO:0000259" key="1">
    <source>
        <dbReference type="Pfam" id="PF04965"/>
    </source>
</evidence>
<proteinExistence type="predicted"/>
<dbReference type="SUPFAM" id="SSF160719">
    <property type="entry name" value="gpW/gp25-like"/>
    <property type="match status" value="1"/>
</dbReference>
<dbReference type="InterPro" id="IPR007048">
    <property type="entry name" value="IraD/Gp25-like"/>
</dbReference>
<evidence type="ECO:0000313" key="2">
    <source>
        <dbReference type="EMBL" id="TSJ91866.1"/>
    </source>
</evidence>
<reference evidence="2 3" key="1">
    <citation type="submission" date="2019-07" db="EMBL/GenBank/DDBJ databases">
        <title>Gilliamella genomes.</title>
        <authorList>
            <person name="Zheng H."/>
        </authorList>
    </citation>
    <scope>NUCLEOTIDE SEQUENCE [LARGE SCALE GENOMIC DNA]</scope>
    <source>
        <strain evidence="2 3">W8131</strain>
    </source>
</reference>
<organism evidence="2 3">
    <name type="scientific">Gilliamella apicola</name>
    <dbReference type="NCBI Taxonomy" id="1196095"/>
    <lineage>
        <taxon>Bacteria</taxon>
        <taxon>Pseudomonadati</taxon>
        <taxon>Pseudomonadota</taxon>
        <taxon>Gammaproteobacteria</taxon>
        <taxon>Orbales</taxon>
        <taxon>Orbaceae</taxon>
        <taxon>Gilliamella</taxon>
    </lineage>
</organism>
<feature type="domain" description="IraD/Gp25-like" evidence="1">
    <location>
        <begin position="17"/>
        <end position="97"/>
    </location>
</feature>
<comment type="caution">
    <text evidence="2">The sequence shown here is derived from an EMBL/GenBank/DDBJ whole genome shotgun (WGS) entry which is preliminary data.</text>
</comment>